<dbReference type="EMBL" id="BAAACG010000009">
    <property type="protein sequence ID" value="GAA0740588.1"/>
    <property type="molecule type" value="Genomic_DNA"/>
</dbReference>
<evidence type="ECO:0000259" key="2">
    <source>
        <dbReference type="Pfam" id="PF13828"/>
    </source>
</evidence>
<organism evidence="3 4">
    <name type="scientific">Clostridium oceanicum</name>
    <dbReference type="NCBI Taxonomy" id="1543"/>
    <lineage>
        <taxon>Bacteria</taxon>
        <taxon>Bacillati</taxon>
        <taxon>Bacillota</taxon>
        <taxon>Clostridia</taxon>
        <taxon>Eubacteriales</taxon>
        <taxon>Clostridiaceae</taxon>
        <taxon>Clostridium</taxon>
    </lineage>
</organism>
<dbReference type="Proteomes" id="UP001501510">
    <property type="component" value="Unassembled WGS sequence"/>
</dbReference>
<reference evidence="4" key="1">
    <citation type="journal article" date="2019" name="Int. J. Syst. Evol. Microbiol.">
        <title>The Global Catalogue of Microorganisms (GCM) 10K type strain sequencing project: providing services to taxonomists for standard genome sequencing and annotation.</title>
        <authorList>
            <consortium name="The Broad Institute Genomics Platform"/>
            <consortium name="The Broad Institute Genome Sequencing Center for Infectious Disease"/>
            <person name="Wu L."/>
            <person name="Ma J."/>
        </authorList>
    </citation>
    <scope>NUCLEOTIDE SEQUENCE [LARGE SCALE GENOMIC DNA]</scope>
    <source>
        <strain evidence="4">JCM 1407</strain>
    </source>
</reference>
<feature type="transmembrane region" description="Helical" evidence="1">
    <location>
        <begin position="34"/>
        <end position="51"/>
    </location>
</feature>
<keyword evidence="4" id="KW-1185">Reference proteome</keyword>
<gene>
    <name evidence="3" type="ORF">GCM10008906_20790</name>
</gene>
<feature type="transmembrane region" description="Helical" evidence="1">
    <location>
        <begin position="12"/>
        <end position="28"/>
    </location>
</feature>
<evidence type="ECO:0000313" key="4">
    <source>
        <dbReference type="Proteomes" id="UP001501510"/>
    </source>
</evidence>
<dbReference type="InterPro" id="IPR025241">
    <property type="entry name" value="DUF4190"/>
</dbReference>
<protein>
    <recommendedName>
        <fullName evidence="2">DUF4190 domain-containing protein</fullName>
    </recommendedName>
</protein>
<dbReference type="RefSeq" id="WP_343761438.1">
    <property type="nucleotide sequence ID" value="NZ_BAAACG010000009.1"/>
</dbReference>
<keyword evidence="1" id="KW-0472">Membrane</keyword>
<dbReference type="Pfam" id="PF13828">
    <property type="entry name" value="DUF4190"/>
    <property type="match status" value="1"/>
</dbReference>
<evidence type="ECO:0000313" key="3">
    <source>
        <dbReference type="EMBL" id="GAA0740588.1"/>
    </source>
</evidence>
<feature type="domain" description="DUF4190" evidence="2">
    <location>
        <begin position="11"/>
        <end position="85"/>
    </location>
</feature>
<name>A0ABP3UQK4_9CLOT</name>
<evidence type="ECO:0000256" key="1">
    <source>
        <dbReference type="SAM" id="Phobius"/>
    </source>
</evidence>
<feature type="transmembrane region" description="Helical" evidence="1">
    <location>
        <begin position="72"/>
        <end position="97"/>
    </location>
</feature>
<accession>A0ABP3UQK4</accession>
<comment type="caution">
    <text evidence="3">The sequence shown here is derived from an EMBL/GenBank/DDBJ whole genome shotgun (WGS) entry which is preliminary data.</text>
</comment>
<keyword evidence="1" id="KW-0812">Transmembrane</keyword>
<sequence length="98" mass="10485">MVNEIKKNEKMAIISLVCGILGVLLIFVRVPFLYLMAIVPSILAIVLGRKAKKKIKNSDGKLKGEGIATAGFVLGIIGIILVVLALILMGVLLSMLLK</sequence>
<keyword evidence="1" id="KW-1133">Transmembrane helix</keyword>
<proteinExistence type="predicted"/>